<feature type="region of interest" description="Disordered" evidence="3">
    <location>
        <begin position="276"/>
        <end position="303"/>
    </location>
</feature>
<evidence type="ECO:0000256" key="1">
    <source>
        <dbReference type="ARBA" id="ARBA00022723"/>
    </source>
</evidence>
<organism evidence="5 6">
    <name type="scientific">Nocardiopsis aegyptia</name>
    <dbReference type="NCBI Taxonomy" id="220378"/>
    <lineage>
        <taxon>Bacteria</taxon>
        <taxon>Bacillati</taxon>
        <taxon>Actinomycetota</taxon>
        <taxon>Actinomycetes</taxon>
        <taxon>Streptosporangiales</taxon>
        <taxon>Nocardiopsidaceae</taxon>
        <taxon>Nocardiopsis</taxon>
    </lineage>
</organism>
<reference evidence="5 6" key="1">
    <citation type="submission" date="2020-07" db="EMBL/GenBank/DDBJ databases">
        <title>Sequencing the genomes of 1000 actinobacteria strains.</title>
        <authorList>
            <person name="Klenk H.-P."/>
        </authorList>
    </citation>
    <scope>NUCLEOTIDE SEQUENCE [LARGE SCALE GENOMIC DNA]</scope>
    <source>
        <strain evidence="5 6">DSM 44442</strain>
    </source>
</reference>
<sequence length="525" mass="55751">MNKPSHPTMAPDRPLITVVVALVVLLGLVYMATRPSGLMAPVDSEHTSNESTEDASAPEVPATGEPDELTVVDPDHVVDLDEAELAYDGDLDVAVTYPVLPNAEPLTDFLDRTLAASVDAFDAANPGAESYEAEWQLTAANDDVVGVRMTSLETDSEGTRECHTTYWYDTATGQTFESTRLFGGQEQLAEVNSLVKEGVPDTANTDTIHPVGALYDSVGFNPDGDLVVEFDDGQVAEPDEGRVHAVLDREGTEPLLSELGTRVREAATVGVRGYSIAGPPEADKDGQDAPTPGHLSPVDDGVDCSDPETKCVALTYDDGPGGGTPALLDMLAEYDARATFFVTGVPVMEDPLTVRRAYAEGHEIANHTLGHPDLTGLSESGVRSELATVQAQVYRETGYMPDLMRPPYGATDETVAAVTADMGLAQILWSIDTNDWKDRNASVVKGRALDGASDGAIILMHDIHPTSIAASRGIIRELDARGYTMVTVSQLLGPTEPGETYVDGVPAPPEESPAPDEDDGPHGDE</sequence>
<feature type="region of interest" description="Disordered" evidence="3">
    <location>
        <begin position="494"/>
        <end position="525"/>
    </location>
</feature>
<dbReference type="PROSITE" id="PS51677">
    <property type="entry name" value="NODB"/>
    <property type="match status" value="1"/>
</dbReference>
<dbReference type="GO" id="GO:0016020">
    <property type="term" value="C:membrane"/>
    <property type="evidence" value="ECO:0007669"/>
    <property type="project" value="TreeGrafter"/>
</dbReference>
<proteinExistence type="predicted"/>
<dbReference type="PANTHER" id="PTHR10587:SF133">
    <property type="entry name" value="CHITIN DEACETYLASE 1-RELATED"/>
    <property type="match status" value="1"/>
</dbReference>
<name>A0A7Z0ELB2_9ACTN</name>
<dbReference type="EMBL" id="JACCFS010000001">
    <property type="protein sequence ID" value="NYJ33403.1"/>
    <property type="molecule type" value="Genomic_DNA"/>
</dbReference>
<dbReference type="Gene3D" id="3.20.20.370">
    <property type="entry name" value="Glycoside hydrolase/deacetylase"/>
    <property type="match status" value="1"/>
</dbReference>
<dbReference type="GO" id="GO:0005975">
    <property type="term" value="P:carbohydrate metabolic process"/>
    <property type="evidence" value="ECO:0007669"/>
    <property type="project" value="InterPro"/>
</dbReference>
<evidence type="ECO:0000313" key="5">
    <source>
        <dbReference type="EMBL" id="NYJ33403.1"/>
    </source>
</evidence>
<dbReference type="Proteomes" id="UP000572051">
    <property type="component" value="Unassembled WGS sequence"/>
</dbReference>
<dbReference type="SUPFAM" id="SSF88713">
    <property type="entry name" value="Glycoside hydrolase/deacetylase"/>
    <property type="match status" value="1"/>
</dbReference>
<dbReference type="PANTHER" id="PTHR10587">
    <property type="entry name" value="GLYCOSYL TRANSFERASE-RELATED"/>
    <property type="match status" value="1"/>
</dbReference>
<dbReference type="AlphaFoldDB" id="A0A7Z0ELB2"/>
<keyword evidence="6" id="KW-1185">Reference proteome</keyword>
<dbReference type="GO" id="GO:0046872">
    <property type="term" value="F:metal ion binding"/>
    <property type="evidence" value="ECO:0007669"/>
    <property type="project" value="UniProtKB-KW"/>
</dbReference>
<evidence type="ECO:0000313" key="6">
    <source>
        <dbReference type="Proteomes" id="UP000572051"/>
    </source>
</evidence>
<accession>A0A7Z0ELB2</accession>
<keyword evidence="2" id="KW-0378">Hydrolase</keyword>
<dbReference type="InterPro" id="IPR050248">
    <property type="entry name" value="Polysacc_deacetylase_ArnD"/>
</dbReference>
<evidence type="ECO:0000259" key="4">
    <source>
        <dbReference type="PROSITE" id="PS51677"/>
    </source>
</evidence>
<feature type="domain" description="NodB homology" evidence="4">
    <location>
        <begin position="310"/>
        <end position="486"/>
    </location>
</feature>
<dbReference type="InterPro" id="IPR011330">
    <property type="entry name" value="Glyco_hydro/deAcase_b/a-brl"/>
</dbReference>
<feature type="region of interest" description="Disordered" evidence="3">
    <location>
        <begin position="41"/>
        <end position="69"/>
    </location>
</feature>
<keyword evidence="1" id="KW-0479">Metal-binding</keyword>
<gene>
    <name evidence="5" type="ORF">HNR10_001284</name>
</gene>
<dbReference type="InterPro" id="IPR002509">
    <property type="entry name" value="NODB_dom"/>
</dbReference>
<dbReference type="Pfam" id="PF01522">
    <property type="entry name" value="Polysacc_deac_1"/>
    <property type="match status" value="1"/>
</dbReference>
<evidence type="ECO:0000256" key="2">
    <source>
        <dbReference type="ARBA" id="ARBA00022801"/>
    </source>
</evidence>
<evidence type="ECO:0000256" key="3">
    <source>
        <dbReference type="SAM" id="MobiDB-lite"/>
    </source>
</evidence>
<comment type="caution">
    <text evidence="5">The sequence shown here is derived from an EMBL/GenBank/DDBJ whole genome shotgun (WGS) entry which is preliminary data.</text>
</comment>
<dbReference type="GO" id="GO:0016810">
    <property type="term" value="F:hydrolase activity, acting on carbon-nitrogen (but not peptide) bonds"/>
    <property type="evidence" value="ECO:0007669"/>
    <property type="project" value="InterPro"/>
</dbReference>
<protein>
    <submittedName>
        <fullName evidence="5">Peptidoglycan/xylan/chitin deacetylase (PgdA/CDA1 family)</fullName>
    </submittedName>
</protein>